<evidence type="ECO:0000313" key="1">
    <source>
        <dbReference type="EMBL" id="MCL1127170.1"/>
    </source>
</evidence>
<dbReference type="RefSeq" id="WP_248942566.1">
    <property type="nucleotide sequence ID" value="NZ_JAKIKS010000132.1"/>
</dbReference>
<evidence type="ECO:0000313" key="2">
    <source>
        <dbReference type="Proteomes" id="UP001203423"/>
    </source>
</evidence>
<reference evidence="1 2" key="1">
    <citation type="submission" date="2022-01" db="EMBL/GenBank/DDBJ databases">
        <title>Whole genome-based taxonomy of the Shewanellaceae.</title>
        <authorList>
            <person name="Martin-Rodriguez A.J."/>
        </authorList>
    </citation>
    <scope>NUCLEOTIDE SEQUENCE [LARGE SCALE GENOMIC DNA]</scope>
    <source>
        <strain evidence="1 2">DSM 17177</strain>
    </source>
</reference>
<sequence>MDIPSTLKAATSLAKESKFDDAIDLLKLAIPKMVEATGYSGGHYTKIIPYFQKADRYLEGVKYSEKVLIKAVEEDSKRNFKHKCEAIQGAFQA</sequence>
<accession>A0ABT0LI75</accession>
<comment type="caution">
    <text evidence="1">The sequence shown here is derived from an EMBL/GenBank/DDBJ whole genome shotgun (WGS) entry which is preliminary data.</text>
</comment>
<proteinExistence type="predicted"/>
<protein>
    <recommendedName>
        <fullName evidence="3">Tetratricopeptide repeat protein</fullName>
    </recommendedName>
</protein>
<gene>
    <name evidence="1" type="ORF">L2764_22470</name>
</gene>
<organism evidence="1 2">
    <name type="scientific">Shewanella surugensis</name>
    <dbReference type="NCBI Taxonomy" id="212020"/>
    <lineage>
        <taxon>Bacteria</taxon>
        <taxon>Pseudomonadati</taxon>
        <taxon>Pseudomonadota</taxon>
        <taxon>Gammaproteobacteria</taxon>
        <taxon>Alteromonadales</taxon>
        <taxon>Shewanellaceae</taxon>
        <taxon>Shewanella</taxon>
    </lineage>
</organism>
<name>A0ABT0LI75_9GAMM</name>
<keyword evidence="2" id="KW-1185">Reference proteome</keyword>
<evidence type="ECO:0008006" key="3">
    <source>
        <dbReference type="Google" id="ProtNLM"/>
    </source>
</evidence>
<dbReference type="Proteomes" id="UP001203423">
    <property type="component" value="Unassembled WGS sequence"/>
</dbReference>
<dbReference type="EMBL" id="JAKIKS010000132">
    <property type="protein sequence ID" value="MCL1127170.1"/>
    <property type="molecule type" value="Genomic_DNA"/>
</dbReference>